<gene>
    <name evidence="1" type="ORF">BOA8489_00614</name>
</gene>
<dbReference type="Proteomes" id="UP000201838">
    <property type="component" value="Unassembled WGS sequence"/>
</dbReference>
<sequence length="120" mass="13333">MHNLGIAGLTSAAIGIWTLAAAVSYAPIGNTEERTNRQQIIAPDANLLSAYEDCSHAAEVRLLSLEEATRCSETFLLLKLSLLPEVDIAEFKSLPPQERWEIQRRGYAALVAWRQKRISL</sequence>
<accession>A0A238IVT8</accession>
<reference evidence="1 2" key="1">
    <citation type="submission" date="2017-05" db="EMBL/GenBank/DDBJ databases">
        <authorList>
            <person name="Song R."/>
            <person name="Chenine A.L."/>
            <person name="Ruprecht R.M."/>
        </authorList>
    </citation>
    <scope>NUCLEOTIDE SEQUENCE [LARGE SCALE GENOMIC DNA]</scope>
    <source>
        <strain evidence="1 2">CECT 8489</strain>
    </source>
</reference>
<organism evidence="1 2">
    <name type="scientific">Boseongicola aestuarii</name>
    <dbReference type="NCBI Taxonomy" id="1470561"/>
    <lineage>
        <taxon>Bacteria</taxon>
        <taxon>Pseudomonadati</taxon>
        <taxon>Pseudomonadota</taxon>
        <taxon>Alphaproteobacteria</taxon>
        <taxon>Rhodobacterales</taxon>
        <taxon>Paracoccaceae</taxon>
        <taxon>Boseongicola</taxon>
    </lineage>
</organism>
<dbReference type="RefSeq" id="WP_093972523.1">
    <property type="nucleotide sequence ID" value="NZ_FXXQ01000002.1"/>
</dbReference>
<name>A0A238IVT8_9RHOB</name>
<dbReference type="EMBL" id="FXXQ01000002">
    <property type="protein sequence ID" value="SMX22517.1"/>
    <property type="molecule type" value="Genomic_DNA"/>
</dbReference>
<dbReference type="AlphaFoldDB" id="A0A238IVT8"/>
<evidence type="ECO:0000313" key="1">
    <source>
        <dbReference type="EMBL" id="SMX22517.1"/>
    </source>
</evidence>
<keyword evidence="2" id="KW-1185">Reference proteome</keyword>
<proteinExistence type="predicted"/>
<protein>
    <submittedName>
        <fullName evidence="1">Uncharacterized protein</fullName>
    </submittedName>
</protein>
<evidence type="ECO:0000313" key="2">
    <source>
        <dbReference type="Proteomes" id="UP000201838"/>
    </source>
</evidence>